<protein>
    <submittedName>
        <fullName evidence="2">Uncharacterized protein</fullName>
    </submittedName>
</protein>
<evidence type="ECO:0000256" key="1">
    <source>
        <dbReference type="SAM" id="MobiDB-lite"/>
    </source>
</evidence>
<reference evidence="2" key="2">
    <citation type="submission" date="2021-02" db="EMBL/GenBank/DDBJ databases">
        <authorList>
            <person name="Kimball J.A."/>
            <person name="Haas M.W."/>
            <person name="Macchietto M."/>
            <person name="Kono T."/>
            <person name="Duquette J."/>
            <person name="Shao M."/>
        </authorList>
    </citation>
    <scope>NUCLEOTIDE SEQUENCE</scope>
    <source>
        <tissue evidence="2">Fresh leaf tissue</tissue>
    </source>
</reference>
<dbReference type="EMBL" id="JAAALK010000082">
    <property type="protein sequence ID" value="KAG8087405.1"/>
    <property type="molecule type" value="Genomic_DNA"/>
</dbReference>
<evidence type="ECO:0000313" key="3">
    <source>
        <dbReference type="Proteomes" id="UP000729402"/>
    </source>
</evidence>
<feature type="compositionally biased region" description="Basic and acidic residues" evidence="1">
    <location>
        <begin position="1"/>
        <end position="17"/>
    </location>
</feature>
<comment type="caution">
    <text evidence="2">The sequence shown here is derived from an EMBL/GenBank/DDBJ whole genome shotgun (WGS) entry which is preliminary data.</text>
</comment>
<name>A0A8J5WB33_ZIZPA</name>
<feature type="region of interest" description="Disordered" evidence="1">
    <location>
        <begin position="1"/>
        <end position="39"/>
    </location>
</feature>
<sequence>MSQRRRGEPPADVEARGGRRRRGALSGTANATNGSPGPGAPPYVEAWKLCLRAAGFASGGRVAMSSCRWWRPRFPAS</sequence>
<dbReference type="Proteomes" id="UP000729402">
    <property type="component" value="Unassembled WGS sequence"/>
</dbReference>
<proteinExistence type="predicted"/>
<evidence type="ECO:0000313" key="2">
    <source>
        <dbReference type="EMBL" id="KAG8087405.1"/>
    </source>
</evidence>
<dbReference type="AlphaFoldDB" id="A0A8J5WB33"/>
<accession>A0A8J5WB33</accession>
<gene>
    <name evidence="2" type="ORF">GUJ93_ZPchr0010g11136</name>
</gene>
<organism evidence="2 3">
    <name type="scientific">Zizania palustris</name>
    <name type="common">Northern wild rice</name>
    <dbReference type="NCBI Taxonomy" id="103762"/>
    <lineage>
        <taxon>Eukaryota</taxon>
        <taxon>Viridiplantae</taxon>
        <taxon>Streptophyta</taxon>
        <taxon>Embryophyta</taxon>
        <taxon>Tracheophyta</taxon>
        <taxon>Spermatophyta</taxon>
        <taxon>Magnoliopsida</taxon>
        <taxon>Liliopsida</taxon>
        <taxon>Poales</taxon>
        <taxon>Poaceae</taxon>
        <taxon>BOP clade</taxon>
        <taxon>Oryzoideae</taxon>
        <taxon>Oryzeae</taxon>
        <taxon>Zizaniinae</taxon>
        <taxon>Zizania</taxon>
    </lineage>
</organism>
<keyword evidence="3" id="KW-1185">Reference proteome</keyword>
<reference evidence="2" key="1">
    <citation type="journal article" date="2021" name="bioRxiv">
        <title>Whole Genome Assembly and Annotation of Northern Wild Rice, Zizania palustris L., Supports a Whole Genome Duplication in the Zizania Genus.</title>
        <authorList>
            <person name="Haas M."/>
            <person name="Kono T."/>
            <person name="Macchietto M."/>
            <person name="Millas R."/>
            <person name="McGilp L."/>
            <person name="Shao M."/>
            <person name="Duquette J."/>
            <person name="Hirsch C.N."/>
            <person name="Kimball J."/>
        </authorList>
    </citation>
    <scope>NUCLEOTIDE SEQUENCE</scope>
    <source>
        <tissue evidence="2">Fresh leaf tissue</tissue>
    </source>
</reference>